<dbReference type="AlphaFoldDB" id="A0A059Y311"/>
<dbReference type="Proteomes" id="UP000027059">
    <property type="component" value="Chromosome"/>
</dbReference>
<accession>A0A059Y311</accession>
<dbReference type="OrthoDB" id="6139076at2"/>
<dbReference type="EMBL" id="CP007243">
    <property type="protein sequence ID" value="AIA31976.1"/>
    <property type="molecule type" value="Genomic_DNA"/>
</dbReference>
<sequence>MEATEKIVREDQAVLGTLKDLGKVTVMPLAPGSREEDLWYSLIREHHSLGYKNLPGRRIKYLARVGEQPVAVLSFSGSGPKIEVRDRKFCFLDDPAHPIPTASSNSPVRGNTLKLLPTP</sequence>
<dbReference type="RefSeq" id="WP_038506197.1">
    <property type="nucleotide sequence ID" value="NZ_CP007243.1"/>
</dbReference>
<gene>
    <name evidence="2" type="ORF">Y981_11365</name>
</gene>
<keyword evidence="3" id="KW-1185">Reference proteome</keyword>
<evidence type="ECO:0000313" key="2">
    <source>
        <dbReference type="EMBL" id="AIA31976.1"/>
    </source>
</evidence>
<evidence type="ECO:0000256" key="1">
    <source>
        <dbReference type="SAM" id="MobiDB-lite"/>
    </source>
</evidence>
<name>A0A059Y311_9BACT</name>
<dbReference type="InterPro" id="IPR025639">
    <property type="entry name" value="DruA"/>
</dbReference>
<protein>
    <submittedName>
        <fullName evidence="2">Uncharacterized protein</fullName>
    </submittedName>
</protein>
<dbReference type="Pfam" id="PF14236">
    <property type="entry name" value="DruA"/>
    <property type="match status" value="1"/>
</dbReference>
<reference evidence="3" key="1">
    <citation type="submission" date="2014-02" db="EMBL/GenBank/DDBJ databases">
        <title>Complete genome sequence and comparative genomic analysis of the nitrogen-fixing bacterium Leptospirillum ferriphilum YSK.</title>
        <authorList>
            <person name="Guo X."/>
            <person name="Yin H."/>
            <person name="Liang Y."/>
            <person name="Hu Q."/>
            <person name="Ma L."/>
            <person name="Xiao Y."/>
            <person name="Zhang X."/>
            <person name="Qiu G."/>
            <person name="Liu X."/>
        </authorList>
    </citation>
    <scope>NUCLEOTIDE SEQUENCE [LARGE SCALE GENOMIC DNA]</scope>
    <source>
        <strain evidence="3">YSK</strain>
    </source>
</reference>
<dbReference type="HOGENOM" id="CLU_2058479_0_0_0"/>
<organism evidence="2 3">
    <name type="scientific">Leptospirillum ferriphilum YSK</name>
    <dbReference type="NCBI Taxonomy" id="1441628"/>
    <lineage>
        <taxon>Bacteria</taxon>
        <taxon>Pseudomonadati</taxon>
        <taxon>Nitrospirota</taxon>
        <taxon>Nitrospiria</taxon>
        <taxon>Nitrospirales</taxon>
        <taxon>Nitrospiraceae</taxon>
        <taxon>Leptospirillum</taxon>
    </lineage>
</organism>
<evidence type="ECO:0000313" key="3">
    <source>
        <dbReference type="Proteomes" id="UP000027059"/>
    </source>
</evidence>
<feature type="region of interest" description="Disordered" evidence="1">
    <location>
        <begin position="99"/>
        <end position="119"/>
    </location>
</feature>
<reference evidence="2 3" key="2">
    <citation type="journal article" date="2015" name="Biomed. Res. Int.">
        <title>Effects of Arsenite Resistance on the Growth and Functional Gene Expression of Leptospirillum ferriphilum and Acidithiobacillus thiooxidans in Pure Culture and Coculture.</title>
        <authorList>
            <person name="Jiang H."/>
            <person name="Liang Y."/>
            <person name="Yin H."/>
            <person name="Xiao Y."/>
            <person name="Guo X."/>
            <person name="Xu Y."/>
            <person name="Hu Q."/>
            <person name="Liu H."/>
            <person name="Liu X."/>
        </authorList>
    </citation>
    <scope>NUCLEOTIDE SEQUENCE [LARGE SCALE GENOMIC DNA]</scope>
    <source>
        <strain evidence="2 3">YSK</strain>
    </source>
</reference>
<dbReference type="KEGG" id="lfp:Y981_11365"/>
<proteinExistence type="predicted"/>